<dbReference type="GO" id="GO:0005634">
    <property type="term" value="C:nucleus"/>
    <property type="evidence" value="ECO:0007669"/>
    <property type="project" value="UniProtKB-ARBA"/>
</dbReference>
<dbReference type="Pfam" id="PF00400">
    <property type="entry name" value="WD40"/>
    <property type="match status" value="2"/>
</dbReference>
<dbReference type="PANTHER" id="PTHR45625:SF4">
    <property type="entry name" value="PEPTIDYLPROLYL ISOMERASE DOMAIN AND WD REPEAT-CONTAINING PROTEIN 1"/>
    <property type="match status" value="1"/>
</dbReference>
<gene>
    <name evidence="10" type="ORF">COCSUDRAFT_26420</name>
</gene>
<name>I0YIS4_COCSC</name>
<dbReference type="InterPro" id="IPR001680">
    <property type="entry name" value="WD40_rpt"/>
</dbReference>
<dbReference type="CDD" id="cd01927">
    <property type="entry name" value="cyclophilin_WD40"/>
    <property type="match status" value="1"/>
</dbReference>
<dbReference type="PROSITE" id="PS50072">
    <property type="entry name" value="CSA_PPIASE_2"/>
    <property type="match status" value="1"/>
</dbReference>
<dbReference type="InterPro" id="IPR002130">
    <property type="entry name" value="Cyclophilin-type_PPIase_dom"/>
</dbReference>
<evidence type="ECO:0000256" key="1">
    <source>
        <dbReference type="ARBA" id="ARBA00000971"/>
    </source>
</evidence>
<sequence>MAEDKAATNGGSSQQAPAEDVGVQRRQQLAGLSSIPEGAEAAEEDEEDAMVGPVLPKARKRRKLEHEQDFLHALPSAEMYERSYMHRDVVTHAVVAADVDFLITGSADGHIKFWKKRATGIEFAKHFRAHLGPVKGLSVSPDGSLLVSMSDDKSIKVFDIPNIDMMAMLRLTFVPSCTEWIFRRGDSNTKLAVAELEGPSVHVYDVRSGSEEPMESFKVHRAPVVVMRYNAAHDTVISIDQKGMIEYWRSTGQAFPEEDVDFSSKLDTDLYAHAKAKTAVQSLEVCRDGSQFVTFSSDRRVRVFWFGSGRLRRVYDESLEAAAELQSSDSVLARLDPMDFGRRVAVEKELLADAAAPHQNAIFDDSGNFVLFSTLLGIKVVNLVSNRVARILGKVENSERFLRLALYQGVPSSGTTKTKRLGAGVKVHETDPTLVACAHNRPRLFLFTRREPADADDATGGRDVFNEKPSLEEVGAVDGAAGGDEAAEVLPRGAVIHTTKGDITLKLFPDECPKTVENFAMHARNGYYEGIIFHRVIKGFMLQTGDPLGDGTGGQSIWGGEFEDEFSRNLRHDRAFTVSMANAGPGTNGSQFFITTVPTPWLDNKHTVFGRVVKGADVVQTIEKVKTDRFDKPFEDVKMVNIEIKTSVD</sequence>
<dbReference type="KEGG" id="csl:COCSUDRAFT_26420"/>
<keyword evidence="5" id="KW-0697">Rotamase</keyword>
<evidence type="ECO:0000256" key="7">
    <source>
        <dbReference type="PROSITE-ProRule" id="PRU00221"/>
    </source>
</evidence>
<dbReference type="PROSITE" id="PS50082">
    <property type="entry name" value="WD_REPEATS_2"/>
    <property type="match status" value="2"/>
</dbReference>
<dbReference type="InterPro" id="IPR036322">
    <property type="entry name" value="WD40_repeat_dom_sf"/>
</dbReference>
<dbReference type="OrthoDB" id="10264753at2759"/>
<feature type="repeat" description="WD" evidence="7">
    <location>
        <begin position="83"/>
        <end position="115"/>
    </location>
</feature>
<evidence type="ECO:0000256" key="3">
    <source>
        <dbReference type="ARBA" id="ARBA00022574"/>
    </source>
</evidence>
<dbReference type="SMART" id="SM00320">
    <property type="entry name" value="WD40"/>
    <property type="match status" value="4"/>
</dbReference>
<feature type="region of interest" description="Disordered" evidence="8">
    <location>
        <begin position="1"/>
        <end position="51"/>
    </location>
</feature>
<dbReference type="SUPFAM" id="SSF50978">
    <property type="entry name" value="WD40 repeat-like"/>
    <property type="match status" value="1"/>
</dbReference>
<accession>I0YIS4</accession>
<dbReference type="Pfam" id="PF00160">
    <property type="entry name" value="Pro_isomerase"/>
    <property type="match status" value="1"/>
</dbReference>
<dbReference type="EMBL" id="AGSI01000025">
    <property type="protein sequence ID" value="EIE18293.1"/>
    <property type="molecule type" value="Genomic_DNA"/>
</dbReference>
<protein>
    <recommendedName>
        <fullName evidence="2">peptidylprolyl isomerase</fullName>
        <ecNumber evidence="2">5.2.1.8</ecNumber>
    </recommendedName>
</protein>
<dbReference type="Gene3D" id="2.130.10.10">
    <property type="entry name" value="YVTN repeat-like/Quinoprotein amine dehydrogenase"/>
    <property type="match status" value="1"/>
</dbReference>
<reference evidence="10 11" key="1">
    <citation type="journal article" date="2012" name="Genome Biol.">
        <title>The genome of the polar eukaryotic microalga coccomyxa subellipsoidea reveals traits of cold adaptation.</title>
        <authorList>
            <person name="Blanc G."/>
            <person name="Agarkova I."/>
            <person name="Grimwood J."/>
            <person name="Kuo A."/>
            <person name="Brueggeman A."/>
            <person name="Dunigan D."/>
            <person name="Gurnon J."/>
            <person name="Ladunga I."/>
            <person name="Lindquist E."/>
            <person name="Lucas S."/>
            <person name="Pangilinan J."/>
            <person name="Proschold T."/>
            <person name="Salamov A."/>
            <person name="Schmutz J."/>
            <person name="Weeks D."/>
            <person name="Yamada T."/>
            <person name="Claverie J.M."/>
            <person name="Grigoriev I."/>
            <person name="Van Etten J."/>
            <person name="Lomsadze A."/>
            <person name="Borodovsky M."/>
        </authorList>
    </citation>
    <scope>NUCLEOTIDE SEQUENCE [LARGE SCALE GENOMIC DNA]</scope>
    <source>
        <strain evidence="10 11">C-169</strain>
    </source>
</reference>
<keyword evidence="11" id="KW-1185">Reference proteome</keyword>
<dbReference type="GeneID" id="17036200"/>
<evidence type="ECO:0000256" key="4">
    <source>
        <dbReference type="ARBA" id="ARBA00022737"/>
    </source>
</evidence>
<evidence type="ECO:0000313" key="10">
    <source>
        <dbReference type="EMBL" id="EIE18293.1"/>
    </source>
</evidence>
<evidence type="ECO:0000259" key="9">
    <source>
        <dbReference type="PROSITE" id="PS50072"/>
    </source>
</evidence>
<dbReference type="PANTHER" id="PTHR45625">
    <property type="entry name" value="PEPTIDYL-PROLYL CIS-TRANS ISOMERASE-RELATED"/>
    <property type="match status" value="1"/>
</dbReference>
<dbReference type="PRINTS" id="PR00153">
    <property type="entry name" value="CSAPPISMRASE"/>
</dbReference>
<organism evidence="10 11">
    <name type="scientific">Coccomyxa subellipsoidea (strain C-169)</name>
    <name type="common">Green microalga</name>
    <dbReference type="NCBI Taxonomy" id="574566"/>
    <lineage>
        <taxon>Eukaryota</taxon>
        <taxon>Viridiplantae</taxon>
        <taxon>Chlorophyta</taxon>
        <taxon>core chlorophytes</taxon>
        <taxon>Trebouxiophyceae</taxon>
        <taxon>Trebouxiophyceae incertae sedis</taxon>
        <taxon>Coccomyxaceae</taxon>
        <taxon>Coccomyxa</taxon>
        <taxon>Coccomyxa subellipsoidea</taxon>
    </lineage>
</organism>
<dbReference type="InterPro" id="IPR015943">
    <property type="entry name" value="WD40/YVTN_repeat-like_dom_sf"/>
</dbReference>
<comment type="catalytic activity">
    <reaction evidence="1">
        <text>[protein]-peptidylproline (omega=180) = [protein]-peptidylproline (omega=0)</text>
        <dbReference type="Rhea" id="RHEA:16237"/>
        <dbReference type="Rhea" id="RHEA-COMP:10747"/>
        <dbReference type="Rhea" id="RHEA-COMP:10748"/>
        <dbReference type="ChEBI" id="CHEBI:83833"/>
        <dbReference type="ChEBI" id="CHEBI:83834"/>
        <dbReference type="EC" id="5.2.1.8"/>
    </reaction>
</comment>
<dbReference type="eggNOG" id="KOG0882">
    <property type="taxonomic scope" value="Eukaryota"/>
</dbReference>
<dbReference type="Proteomes" id="UP000007264">
    <property type="component" value="Unassembled WGS sequence"/>
</dbReference>
<dbReference type="SUPFAM" id="SSF50891">
    <property type="entry name" value="Cyclophilin-like"/>
    <property type="match status" value="1"/>
</dbReference>
<comment type="caution">
    <text evidence="10">The sequence shown here is derived from an EMBL/GenBank/DDBJ whole genome shotgun (WGS) entry which is preliminary data.</text>
</comment>
<dbReference type="FunFam" id="2.40.100.10:FF:000003">
    <property type="entry name" value="Peptidylprolyl isomerase domain and WD repeat-containing 1"/>
    <property type="match status" value="1"/>
</dbReference>
<proteinExistence type="predicted"/>
<feature type="compositionally biased region" description="Acidic residues" evidence="8">
    <location>
        <begin position="40"/>
        <end position="49"/>
    </location>
</feature>
<evidence type="ECO:0000256" key="2">
    <source>
        <dbReference type="ARBA" id="ARBA00013194"/>
    </source>
</evidence>
<dbReference type="PROSITE" id="PS50294">
    <property type="entry name" value="WD_REPEATS_REGION"/>
    <property type="match status" value="1"/>
</dbReference>
<dbReference type="Gene3D" id="2.40.100.10">
    <property type="entry name" value="Cyclophilin-like"/>
    <property type="match status" value="1"/>
</dbReference>
<evidence type="ECO:0000256" key="8">
    <source>
        <dbReference type="SAM" id="MobiDB-lite"/>
    </source>
</evidence>
<evidence type="ECO:0000256" key="6">
    <source>
        <dbReference type="ARBA" id="ARBA00023235"/>
    </source>
</evidence>
<feature type="repeat" description="WD" evidence="7">
    <location>
        <begin position="127"/>
        <end position="168"/>
    </location>
</feature>
<dbReference type="RefSeq" id="XP_005642837.1">
    <property type="nucleotide sequence ID" value="XM_005642780.1"/>
</dbReference>
<dbReference type="InterPro" id="IPR029000">
    <property type="entry name" value="Cyclophilin-like_dom_sf"/>
</dbReference>
<dbReference type="STRING" id="574566.I0YIS4"/>
<dbReference type="GO" id="GO:0003755">
    <property type="term" value="F:peptidyl-prolyl cis-trans isomerase activity"/>
    <property type="evidence" value="ECO:0007669"/>
    <property type="project" value="UniProtKB-KW"/>
</dbReference>
<dbReference type="InterPro" id="IPR044666">
    <property type="entry name" value="Cyclophilin_A-like"/>
</dbReference>
<dbReference type="AlphaFoldDB" id="I0YIS4"/>
<keyword evidence="3 7" id="KW-0853">WD repeat</keyword>
<keyword evidence="4" id="KW-0677">Repeat</keyword>
<feature type="domain" description="PPIase cyclophilin-type" evidence="9">
    <location>
        <begin position="501"/>
        <end position="644"/>
    </location>
</feature>
<keyword evidence="6" id="KW-0413">Isomerase</keyword>
<dbReference type="EC" id="5.2.1.8" evidence="2"/>
<evidence type="ECO:0000256" key="5">
    <source>
        <dbReference type="ARBA" id="ARBA00023110"/>
    </source>
</evidence>
<evidence type="ECO:0000313" key="11">
    <source>
        <dbReference type="Proteomes" id="UP000007264"/>
    </source>
</evidence>